<sequence>MIAILHDMMHECIENYANDIVVKSIKVLDHFKNLRKKVSIAYESSKVRIWSFSGKVLSLVVHRKGINVNPANVEAI</sequence>
<accession>A0A5B6WHT4</accession>
<evidence type="ECO:0000313" key="1">
    <source>
        <dbReference type="EMBL" id="KAA3480645.1"/>
    </source>
</evidence>
<protein>
    <submittedName>
        <fullName evidence="1">Reverse transcriptase</fullName>
    </submittedName>
</protein>
<dbReference type="EMBL" id="SMMG02000003">
    <property type="protein sequence ID" value="KAA3480645.1"/>
    <property type="molecule type" value="Genomic_DNA"/>
</dbReference>
<reference evidence="1" key="1">
    <citation type="submission" date="2019-08" db="EMBL/GenBank/DDBJ databases">
        <authorList>
            <person name="Liu F."/>
        </authorList>
    </citation>
    <scope>NUCLEOTIDE SEQUENCE [LARGE SCALE GENOMIC DNA]</scope>
    <source>
        <strain evidence="1">PA1801</strain>
        <tissue evidence="1">Leaf</tissue>
    </source>
</reference>
<gene>
    <name evidence="1" type="ORF">EPI10_021062</name>
</gene>
<dbReference type="Gene3D" id="3.30.70.270">
    <property type="match status" value="1"/>
</dbReference>
<keyword evidence="1" id="KW-0695">RNA-directed DNA polymerase</keyword>
<dbReference type="Proteomes" id="UP000325315">
    <property type="component" value="Unassembled WGS sequence"/>
</dbReference>
<proteinExistence type="predicted"/>
<evidence type="ECO:0000313" key="2">
    <source>
        <dbReference type="Proteomes" id="UP000325315"/>
    </source>
</evidence>
<name>A0A5B6WHT4_9ROSI</name>
<dbReference type="InterPro" id="IPR043128">
    <property type="entry name" value="Rev_trsase/Diguanyl_cyclase"/>
</dbReference>
<dbReference type="AlphaFoldDB" id="A0A5B6WHT4"/>
<keyword evidence="2" id="KW-1185">Reference proteome</keyword>
<dbReference type="GO" id="GO:0003964">
    <property type="term" value="F:RNA-directed DNA polymerase activity"/>
    <property type="evidence" value="ECO:0007669"/>
    <property type="project" value="UniProtKB-KW"/>
</dbReference>
<comment type="caution">
    <text evidence="1">The sequence shown here is derived from an EMBL/GenBank/DDBJ whole genome shotgun (WGS) entry which is preliminary data.</text>
</comment>
<organism evidence="1 2">
    <name type="scientific">Gossypium australe</name>
    <dbReference type="NCBI Taxonomy" id="47621"/>
    <lineage>
        <taxon>Eukaryota</taxon>
        <taxon>Viridiplantae</taxon>
        <taxon>Streptophyta</taxon>
        <taxon>Embryophyta</taxon>
        <taxon>Tracheophyta</taxon>
        <taxon>Spermatophyta</taxon>
        <taxon>Magnoliopsida</taxon>
        <taxon>eudicotyledons</taxon>
        <taxon>Gunneridae</taxon>
        <taxon>Pentapetalae</taxon>
        <taxon>rosids</taxon>
        <taxon>malvids</taxon>
        <taxon>Malvales</taxon>
        <taxon>Malvaceae</taxon>
        <taxon>Malvoideae</taxon>
        <taxon>Gossypium</taxon>
    </lineage>
</organism>
<keyword evidence="1" id="KW-0808">Transferase</keyword>
<keyword evidence="1" id="KW-0548">Nucleotidyltransferase</keyword>